<comment type="caution">
    <text evidence="1">The sequence shown here is derived from an EMBL/GenBank/DDBJ whole genome shotgun (WGS) entry which is preliminary data.</text>
</comment>
<reference evidence="1 2" key="1">
    <citation type="submission" date="2017-02" db="EMBL/GenBank/DDBJ databases">
        <title>The new phylogeny of genus Mycobacterium.</title>
        <authorList>
            <person name="Tortoli E."/>
            <person name="Trovato A."/>
            <person name="Cirillo D.M."/>
        </authorList>
    </citation>
    <scope>NUCLEOTIDE SEQUENCE [LARGE SCALE GENOMIC DNA]</scope>
    <source>
        <strain evidence="1 2">RW6</strain>
    </source>
</reference>
<evidence type="ECO:0000313" key="2">
    <source>
        <dbReference type="Proteomes" id="UP000192448"/>
    </source>
</evidence>
<organism evidence="1 2">
    <name type="scientific">Mycobacterium aquaticum</name>
    <dbReference type="NCBI Taxonomy" id="1927124"/>
    <lineage>
        <taxon>Bacteria</taxon>
        <taxon>Bacillati</taxon>
        <taxon>Actinomycetota</taxon>
        <taxon>Actinomycetes</taxon>
        <taxon>Mycobacteriales</taxon>
        <taxon>Mycobacteriaceae</taxon>
        <taxon>Mycobacterium</taxon>
    </lineage>
</organism>
<dbReference type="AlphaFoldDB" id="A0A1X0B6Y6"/>
<gene>
    <name evidence="1" type="ORF">BST13_05705</name>
</gene>
<protein>
    <submittedName>
        <fullName evidence="1">Uncharacterized protein</fullName>
    </submittedName>
</protein>
<proteinExistence type="predicted"/>
<dbReference type="Proteomes" id="UP000192448">
    <property type="component" value="Unassembled WGS sequence"/>
</dbReference>
<name>A0A1X0B6Y6_9MYCO</name>
<keyword evidence="2" id="KW-1185">Reference proteome</keyword>
<evidence type="ECO:0000313" key="1">
    <source>
        <dbReference type="EMBL" id="ORA38091.1"/>
    </source>
</evidence>
<dbReference type="EMBL" id="MVHF01000004">
    <property type="protein sequence ID" value="ORA38091.1"/>
    <property type="molecule type" value="Genomic_DNA"/>
</dbReference>
<accession>A0A1X0B6Y6</accession>
<dbReference type="STRING" id="1927124.BST13_05705"/>
<sequence length="153" mass="17247">MNRKASNKRCEQAWELRCSGRTWSEVAREVGYNSPQAALKAVKSWLEKNPPDELETMRRASGDMLTRGIDKLFKAMEVAEQRGELRTLAELVKVAFDGIDKRAKLRGEWVAVPTQVDVTVTQTMTEILTDTRARLLDAIDAEVVELPAERSEA</sequence>